<reference evidence="1 2" key="1">
    <citation type="journal article" date="2020" name="Mol. Biol. Evol.">
        <title>Distinct Expression and Methylation Patterns for Genes with Different Fates following a Single Whole-Genome Duplication in Flowering Plants.</title>
        <authorList>
            <person name="Shi T."/>
            <person name="Rahmani R.S."/>
            <person name="Gugger P.F."/>
            <person name="Wang M."/>
            <person name="Li H."/>
            <person name="Zhang Y."/>
            <person name="Li Z."/>
            <person name="Wang Q."/>
            <person name="Van de Peer Y."/>
            <person name="Marchal K."/>
            <person name="Chen J."/>
        </authorList>
    </citation>
    <scope>NUCLEOTIDE SEQUENCE [LARGE SCALE GENOMIC DNA]</scope>
    <source>
        <tissue evidence="1">Leaf</tissue>
    </source>
</reference>
<evidence type="ECO:0000313" key="2">
    <source>
        <dbReference type="Proteomes" id="UP000607653"/>
    </source>
</evidence>
<evidence type="ECO:0008006" key="3">
    <source>
        <dbReference type="Google" id="ProtNLM"/>
    </source>
</evidence>
<dbReference type="AlphaFoldDB" id="A0A822XKT3"/>
<comment type="caution">
    <text evidence="1">The sequence shown here is derived from an EMBL/GenBank/DDBJ whole genome shotgun (WGS) entry which is preliminary data.</text>
</comment>
<keyword evidence="2" id="KW-1185">Reference proteome</keyword>
<organism evidence="1 2">
    <name type="scientific">Nelumbo nucifera</name>
    <name type="common">Sacred lotus</name>
    <dbReference type="NCBI Taxonomy" id="4432"/>
    <lineage>
        <taxon>Eukaryota</taxon>
        <taxon>Viridiplantae</taxon>
        <taxon>Streptophyta</taxon>
        <taxon>Embryophyta</taxon>
        <taxon>Tracheophyta</taxon>
        <taxon>Spermatophyta</taxon>
        <taxon>Magnoliopsida</taxon>
        <taxon>Proteales</taxon>
        <taxon>Nelumbonaceae</taxon>
        <taxon>Nelumbo</taxon>
    </lineage>
</organism>
<dbReference type="Proteomes" id="UP000607653">
    <property type="component" value="Unassembled WGS sequence"/>
</dbReference>
<name>A0A822XKT3_NELNU</name>
<protein>
    <recommendedName>
        <fullName evidence="3">EF-hand domain-containing protein</fullName>
    </recommendedName>
</protein>
<evidence type="ECO:0000313" key="1">
    <source>
        <dbReference type="EMBL" id="DAD20333.1"/>
    </source>
</evidence>
<dbReference type="EMBL" id="DUZY01000001">
    <property type="protein sequence ID" value="DAD20333.1"/>
    <property type="molecule type" value="Genomic_DNA"/>
</dbReference>
<proteinExistence type="predicted"/>
<gene>
    <name evidence="1" type="ORF">HUJ06_021796</name>
</gene>
<sequence>MVQPFLASWRTPRPSNSGFMTASLVSTQTGHDGLHSYPEMVKELQRASGFSRPTSESTYVKTDPDDLAIAYRALFGIFDHHSSGTVDLEEFKAETKQTMLAMHGKWIGILTCRMGIG</sequence>
<accession>A0A822XKT3</accession>